<dbReference type="Gene3D" id="3.30.420.10">
    <property type="entry name" value="Ribonuclease H-like superfamily/Ribonuclease H"/>
    <property type="match status" value="1"/>
</dbReference>
<accession>A0ABY6LL45</accession>
<protein>
    <recommendedName>
        <fullName evidence="4">Transposase</fullName>
    </recommendedName>
</protein>
<dbReference type="Proteomes" id="UP001235939">
    <property type="component" value="Chromosome 19"/>
</dbReference>
<evidence type="ECO:0008006" key="4">
    <source>
        <dbReference type="Google" id="ProtNLM"/>
    </source>
</evidence>
<gene>
    <name evidence="2" type="ORF">LAZ67_19002125</name>
</gene>
<feature type="region of interest" description="Disordered" evidence="1">
    <location>
        <begin position="550"/>
        <end position="611"/>
    </location>
</feature>
<organism evidence="2 3">
    <name type="scientific">Cordylochernes scorpioides</name>
    <dbReference type="NCBI Taxonomy" id="51811"/>
    <lineage>
        <taxon>Eukaryota</taxon>
        <taxon>Metazoa</taxon>
        <taxon>Ecdysozoa</taxon>
        <taxon>Arthropoda</taxon>
        <taxon>Chelicerata</taxon>
        <taxon>Arachnida</taxon>
        <taxon>Pseudoscorpiones</taxon>
        <taxon>Cheliferoidea</taxon>
        <taxon>Chernetidae</taxon>
        <taxon>Cordylochernes</taxon>
    </lineage>
</organism>
<feature type="compositionally biased region" description="Polar residues" evidence="1">
    <location>
        <begin position="53"/>
        <end position="80"/>
    </location>
</feature>
<feature type="compositionally biased region" description="Basic and acidic residues" evidence="1">
    <location>
        <begin position="407"/>
        <end position="422"/>
    </location>
</feature>
<reference evidence="2 3" key="1">
    <citation type="submission" date="2022-01" db="EMBL/GenBank/DDBJ databases">
        <title>A chromosomal length assembly of Cordylochernes scorpioides.</title>
        <authorList>
            <person name="Zeh D."/>
            <person name="Zeh J."/>
        </authorList>
    </citation>
    <scope>NUCLEOTIDE SEQUENCE [LARGE SCALE GENOMIC DNA]</scope>
    <source>
        <strain evidence="2">IN4F17</strain>
        <tissue evidence="2">Whole Body</tissue>
    </source>
</reference>
<sequence length="611" mass="69920">MLAKVGQQRKMQRQDGSGRPRTTTEQEDRAIVRMAVAAPESTLSTIQHDRHTSVQNGQQATERAESKSSPTVTMPNPHTRSCTDKSDYSGVGSDQLGTALTEDSRFLLCPDNRRKRVWRRPGQRVDPGLTVEHHTGPQQGVMVWGAISFDSRTPLVVIPGTLTAQRYVDDILWPVLLPFLSHHPGLTFQQDNARPHTARPARSPDLSPIEHIWDVMGRRLQPSRNVDYLARQLETIWQEIPQHTIRNLYQSMTRRVASRPVVVQRHIDILNFCKENFQIAPNPSKIPYYHVIDEQRQSSVSPLLRKSIVPFNHTQNSTFIKETPLTCLQLNSQLSTLCKTTPMPKATPMCTPRNVKTPLLRTNSVKKLIEKFEDQSLGKTPEAEGTFRMNLRSKSKMNDLTASAKRTSPEKRQSGKRIREETPDCALPSSKKIHFQEPQLQGLEKTTRKNPMRMARKYNTRISSTAAQAEWIASCVQIAPKLRNGLDCSTLGPAKGLTTPHKSILRGGAPSSAVKASPRVESIRTLHLKEELDRKDLKHEEVLRAQEEARKMKLEEAKRRREEKRKKVKEQKELQEREKEEKLRLKEEQKEQQKEMERIKQQEKLKLQAQM</sequence>
<dbReference type="InterPro" id="IPR036397">
    <property type="entry name" value="RNaseH_sf"/>
</dbReference>
<evidence type="ECO:0000313" key="2">
    <source>
        <dbReference type="EMBL" id="UYV80897.1"/>
    </source>
</evidence>
<name>A0ABY6LL45_9ARAC</name>
<keyword evidence="3" id="KW-1185">Reference proteome</keyword>
<evidence type="ECO:0000313" key="3">
    <source>
        <dbReference type="Proteomes" id="UP001235939"/>
    </source>
</evidence>
<feature type="compositionally biased region" description="Basic and acidic residues" evidence="1">
    <location>
        <begin position="550"/>
        <end position="560"/>
    </location>
</feature>
<dbReference type="EMBL" id="CP092881">
    <property type="protein sequence ID" value="UYV80897.1"/>
    <property type="molecule type" value="Genomic_DNA"/>
</dbReference>
<proteinExistence type="predicted"/>
<feature type="compositionally biased region" description="Basic and acidic residues" evidence="1">
    <location>
        <begin position="570"/>
        <end position="611"/>
    </location>
</feature>
<evidence type="ECO:0000256" key="1">
    <source>
        <dbReference type="SAM" id="MobiDB-lite"/>
    </source>
</evidence>
<feature type="region of interest" description="Disordered" evidence="1">
    <location>
        <begin position="396"/>
        <end position="427"/>
    </location>
</feature>
<feature type="compositionally biased region" description="Basic and acidic residues" evidence="1">
    <location>
        <begin position="12"/>
        <end position="31"/>
    </location>
</feature>
<feature type="region of interest" description="Disordered" evidence="1">
    <location>
        <begin position="1"/>
        <end position="94"/>
    </location>
</feature>